<accession>K1PT26</accession>
<dbReference type="EMBL" id="JH817046">
    <property type="protein sequence ID" value="EKC24828.1"/>
    <property type="molecule type" value="Genomic_DNA"/>
</dbReference>
<reference evidence="1" key="1">
    <citation type="journal article" date="2012" name="Nature">
        <title>The oyster genome reveals stress adaptation and complexity of shell formation.</title>
        <authorList>
            <person name="Zhang G."/>
            <person name="Fang X."/>
            <person name="Guo X."/>
            <person name="Li L."/>
            <person name="Luo R."/>
            <person name="Xu F."/>
            <person name="Yang P."/>
            <person name="Zhang L."/>
            <person name="Wang X."/>
            <person name="Qi H."/>
            <person name="Xiong Z."/>
            <person name="Que H."/>
            <person name="Xie Y."/>
            <person name="Holland P.W."/>
            <person name="Paps J."/>
            <person name="Zhu Y."/>
            <person name="Wu F."/>
            <person name="Chen Y."/>
            <person name="Wang J."/>
            <person name="Peng C."/>
            <person name="Meng J."/>
            <person name="Yang L."/>
            <person name="Liu J."/>
            <person name="Wen B."/>
            <person name="Zhang N."/>
            <person name="Huang Z."/>
            <person name="Zhu Q."/>
            <person name="Feng Y."/>
            <person name="Mount A."/>
            <person name="Hedgecock D."/>
            <person name="Xu Z."/>
            <person name="Liu Y."/>
            <person name="Domazet-Loso T."/>
            <person name="Du Y."/>
            <person name="Sun X."/>
            <person name="Zhang S."/>
            <person name="Liu B."/>
            <person name="Cheng P."/>
            <person name="Jiang X."/>
            <person name="Li J."/>
            <person name="Fan D."/>
            <person name="Wang W."/>
            <person name="Fu W."/>
            <person name="Wang T."/>
            <person name="Wang B."/>
            <person name="Zhang J."/>
            <person name="Peng Z."/>
            <person name="Li Y."/>
            <person name="Li N."/>
            <person name="Wang J."/>
            <person name="Chen M."/>
            <person name="He Y."/>
            <person name="Tan F."/>
            <person name="Song X."/>
            <person name="Zheng Q."/>
            <person name="Huang R."/>
            <person name="Yang H."/>
            <person name="Du X."/>
            <person name="Chen L."/>
            <person name="Yang M."/>
            <person name="Gaffney P.M."/>
            <person name="Wang S."/>
            <person name="Luo L."/>
            <person name="She Z."/>
            <person name="Ming Y."/>
            <person name="Huang W."/>
            <person name="Zhang S."/>
            <person name="Huang B."/>
            <person name="Zhang Y."/>
            <person name="Qu T."/>
            <person name="Ni P."/>
            <person name="Miao G."/>
            <person name="Wang J."/>
            <person name="Wang Q."/>
            <person name="Steinberg C.E."/>
            <person name="Wang H."/>
            <person name="Li N."/>
            <person name="Qian L."/>
            <person name="Zhang G."/>
            <person name="Li Y."/>
            <person name="Yang H."/>
            <person name="Liu X."/>
            <person name="Wang J."/>
            <person name="Yin Y."/>
            <person name="Wang J."/>
        </authorList>
    </citation>
    <scope>NUCLEOTIDE SEQUENCE [LARGE SCALE GENOMIC DNA]</scope>
    <source>
        <strain evidence="1">05x7-T-G4-1.051#20</strain>
    </source>
</reference>
<organism evidence="1">
    <name type="scientific">Magallana gigas</name>
    <name type="common">Pacific oyster</name>
    <name type="synonym">Crassostrea gigas</name>
    <dbReference type="NCBI Taxonomy" id="29159"/>
    <lineage>
        <taxon>Eukaryota</taxon>
        <taxon>Metazoa</taxon>
        <taxon>Spiralia</taxon>
        <taxon>Lophotrochozoa</taxon>
        <taxon>Mollusca</taxon>
        <taxon>Bivalvia</taxon>
        <taxon>Autobranchia</taxon>
        <taxon>Pteriomorphia</taxon>
        <taxon>Ostreida</taxon>
        <taxon>Ostreoidea</taxon>
        <taxon>Ostreidae</taxon>
        <taxon>Magallana</taxon>
    </lineage>
</organism>
<sequence>MALSMTARAREITGDKTKRTIKTLPPCAYTDSKGIERLATFSALSNYVVIKRIFAVRLASSGCIFNAEENFVECTECGKIAALAKVWAITTLFDVRAFHTHKPTCCAFSAYNMKQEREERERNPNAAVSVNPRQTESQSIFRGRVIKLTRDLVLAESIPCLSEI</sequence>
<protein>
    <submittedName>
        <fullName evidence="1">Uncharacterized protein</fullName>
    </submittedName>
</protein>
<name>K1PT26_MAGGI</name>
<dbReference type="InParanoid" id="K1PT26"/>
<proteinExistence type="predicted"/>
<dbReference type="AlphaFoldDB" id="K1PT26"/>
<evidence type="ECO:0000313" key="1">
    <source>
        <dbReference type="EMBL" id="EKC24828.1"/>
    </source>
</evidence>
<dbReference type="HOGENOM" id="CLU_1620617_0_0_1"/>
<gene>
    <name evidence="1" type="ORF">CGI_10009580</name>
</gene>